<dbReference type="PANTHER" id="PTHR12788">
    <property type="entry name" value="PROTEIN-TYROSINE SULFOTRANSFERASE 2"/>
    <property type="match status" value="1"/>
</dbReference>
<dbReference type="InterPro" id="IPR027417">
    <property type="entry name" value="P-loop_NTPase"/>
</dbReference>
<keyword evidence="2" id="KW-0802">TPR repeat</keyword>
<dbReference type="Pfam" id="PF13469">
    <property type="entry name" value="Sulfotransfer_3"/>
    <property type="match status" value="1"/>
</dbReference>
<dbReference type="Pfam" id="PF13432">
    <property type="entry name" value="TPR_16"/>
    <property type="match status" value="1"/>
</dbReference>
<dbReference type="InterPro" id="IPR026634">
    <property type="entry name" value="TPST-like"/>
</dbReference>
<dbReference type="PROSITE" id="PS50005">
    <property type="entry name" value="TPR"/>
    <property type="match status" value="1"/>
</dbReference>
<dbReference type="InterPro" id="IPR019734">
    <property type="entry name" value="TPR_rpt"/>
</dbReference>
<dbReference type="SUPFAM" id="SSF48452">
    <property type="entry name" value="TPR-like"/>
    <property type="match status" value="1"/>
</dbReference>
<dbReference type="Proteomes" id="UP001165293">
    <property type="component" value="Unassembled WGS sequence"/>
</dbReference>
<accession>A0ABS8JE82</accession>
<dbReference type="PANTHER" id="PTHR12788:SF10">
    <property type="entry name" value="PROTEIN-TYROSINE SULFOTRANSFERASE"/>
    <property type="match status" value="1"/>
</dbReference>
<organism evidence="3 4">
    <name type="scientific">Noviluteimonas lactosilytica</name>
    <dbReference type="NCBI Taxonomy" id="2888523"/>
    <lineage>
        <taxon>Bacteria</taxon>
        <taxon>Pseudomonadati</taxon>
        <taxon>Pseudomonadota</taxon>
        <taxon>Gammaproteobacteria</taxon>
        <taxon>Lysobacterales</taxon>
        <taxon>Lysobacteraceae</taxon>
        <taxon>Noviluteimonas</taxon>
    </lineage>
</organism>
<protein>
    <submittedName>
        <fullName evidence="3">Sulfotransferase</fullName>
    </submittedName>
</protein>
<keyword evidence="1" id="KW-0808">Transferase</keyword>
<sequence>MQSQSLQAWQSAERLLNAQQFDQASAAYATLIEDRELAPMAHLRLSLIAGRQGRLQEATQHAVKAWEARQTDADLLDMIAKRLFSVGELELAAGVSTYDAVLTSRNPVIHAELAKLMSDAMLPEQALVLLRRAMEIGLDNGPIRYLLGLSLMQTGEIDRAEHELEDALRLEPDFAHAAWSLAKLRTWTASNNHVERLRADIARVGENKQESALFHYALFKELDDLGRADEAWPVLETAMRLRRRMVPFDAANAQALFDHLGAYKGGDSDFAKRDGDATPIFIVGMPRSGTTLLEHMLGAHTQVADAGELHDFTRQLRYMANLQGPVQLDLALAKKADAVDFAELGRRYLDHTRWRTQDKAFFTDKMPANFLNVGYIARALPHAKFIHVMRDPMDTCFSNLKEHFAGFYGHTYDQAEMADYYKGYRQLMAHWRRLYPDRILDVRYGELTVDTKNVMTEVCEFLGLPFEDAVLDPAARTGSVATASATQVREPIHQRSKEQWRRYEQQLAPMKERLGSYGYSARS</sequence>
<proteinExistence type="predicted"/>
<dbReference type="Pfam" id="PF14559">
    <property type="entry name" value="TPR_19"/>
    <property type="match status" value="1"/>
</dbReference>
<dbReference type="SUPFAM" id="SSF52540">
    <property type="entry name" value="P-loop containing nucleoside triphosphate hydrolases"/>
    <property type="match status" value="1"/>
</dbReference>
<name>A0ABS8JE82_9GAMM</name>
<dbReference type="Gene3D" id="1.25.40.10">
    <property type="entry name" value="Tetratricopeptide repeat domain"/>
    <property type="match status" value="1"/>
</dbReference>
<reference evidence="3" key="1">
    <citation type="submission" date="2021-10" db="EMBL/GenBank/DDBJ databases">
        <authorList>
            <person name="Lyu M."/>
            <person name="Wang X."/>
            <person name="Meng X."/>
            <person name="Xu K."/>
        </authorList>
    </citation>
    <scope>NUCLEOTIDE SEQUENCE</scope>
    <source>
        <strain evidence="3">A6</strain>
    </source>
</reference>
<evidence type="ECO:0000313" key="4">
    <source>
        <dbReference type="Proteomes" id="UP001165293"/>
    </source>
</evidence>
<comment type="caution">
    <text evidence="3">The sequence shown here is derived from an EMBL/GenBank/DDBJ whole genome shotgun (WGS) entry which is preliminary data.</text>
</comment>
<evidence type="ECO:0000313" key="3">
    <source>
        <dbReference type="EMBL" id="MCC8361921.1"/>
    </source>
</evidence>
<dbReference type="RefSeq" id="WP_230525566.1">
    <property type="nucleotide sequence ID" value="NZ_JAJGAK010000001.1"/>
</dbReference>
<dbReference type="EMBL" id="JAJGAK010000001">
    <property type="protein sequence ID" value="MCC8361921.1"/>
    <property type="molecule type" value="Genomic_DNA"/>
</dbReference>
<gene>
    <name evidence="3" type="ORF">LK996_02325</name>
</gene>
<dbReference type="InterPro" id="IPR011990">
    <property type="entry name" value="TPR-like_helical_dom_sf"/>
</dbReference>
<keyword evidence="4" id="KW-1185">Reference proteome</keyword>
<feature type="repeat" description="TPR" evidence="2">
    <location>
        <begin position="141"/>
        <end position="174"/>
    </location>
</feature>
<evidence type="ECO:0000256" key="1">
    <source>
        <dbReference type="ARBA" id="ARBA00022679"/>
    </source>
</evidence>
<evidence type="ECO:0000256" key="2">
    <source>
        <dbReference type="PROSITE-ProRule" id="PRU00339"/>
    </source>
</evidence>
<dbReference type="Gene3D" id="3.40.50.300">
    <property type="entry name" value="P-loop containing nucleotide triphosphate hydrolases"/>
    <property type="match status" value="1"/>
</dbReference>